<comment type="caution">
    <text evidence="1">The sequence shown here is derived from an EMBL/GenBank/DDBJ whole genome shotgun (WGS) entry which is preliminary data.</text>
</comment>
<reference evidence="1 2" key="1">
    <citation type="submission" date="2019-02" db="EMBL/GenBank/DDBJ databases">
        <title>The competitiveness to form nodules shapes the capacities of Rhizobium leguminosarum sv viciae communities to promote symbiosis with specific hosts.</title>
        <authorList>
            <person name="Boivin S."/>
            <person name="Lepetit M."/>
        </authorList>
    </citation>
    <scope>NUCLEOTIDE SEQUENCE [LARGE SCALE GENOMIC DNA]</scope>
    <source>
        <strain evidence="1 2">SPF4F3</strain>
    </source>
</reference>
<protein>
    <submittedName>
        <fullName evidence="1">Uncharacterized protein</fullName>
    </submittedName>
</protein>
<dbReference type="RefSeq" id="WP_130790849.1">
    <property type="nucleotide sequence ID" value="NZ_SJLU01000006.1"/>
</dbReference>
<gene>
    <name evidence="1" type="ORF">E0H31_13715</name>
</gene>
<organism evidence="1 2">
    <name type="scientific">Rhizobium leguminosarum bv. viciae</name>
    <dbReference type="NCBI Taxonomy" id="387"/>
    <lineage>
        <taxon>Bacteria</taxon>
        <taxon>Pseudomonadati</taxon>
        <taxon>Pseudomonadota</taxon>
        <taxon>Alphaproteobacteria</taxon>
        <taxon>Hyphomicrobiales</taxon>
        <taxon>Rhizobiaceae</taxon>
        <taxon>Rhizobium/Agrobacterium group</taxon>
        <taxon>Rhizobium</taxon>
    </lineage>
</organism>
<accession>A0A8G2J0J9</accession>
<dbReference type="AlphaFoldDB" id="A0A8G2J0J9"/>
<evidence type="ECO:0000313" key="2">
    <source>
        <dbReference type="Proteomes" id="UP000291866"/>
    </source>
</evidence>
<name>A0A8G2J0J9_RHILV</name>
<proteinExistence type="predicted"/>
<sequence>MLLLSDEVECQIDPADLRQKIELPDGVLELYLGKTADRLSTSGFLNLTIRDRSGRCWGCSIALIKNMNVTVKNQGQLKQPNTSTVMSVRLEGFEIHAFHWDGFASRFDSRNMMLLSQSFTK</sequence>
<dbReference type="EMBL" id="SJLU01000006">
    <property type="protein sequence ID" value="TBX93591.1"/>
    <property type="molecule type" value="Genomic_DNA"/>
</dbReference>
<evidence type="ECO:0000313" key="1">
    <source>
        <dbReference type="EMBL" id="TBX93591.1"/>
    </source>
</evidence>
<dbReference type="Proteomes" id="UP000291866">
    <property type="component" value="Unassembled WGS sequence"/>
</dbReference>